<evidence type="ECO:0000313" key="2">
    <source>
        <dbReference type="Proteomes" id="UP001207468"/>
    </source>
</evidence>
<dbReference type="Proteomes" id="UP001207468">
    <property type="component" value="Unassembled WGS sequence"/>
</dbReference>
<protein>
    <submittedName>
        <fullName evidence="1">Short-chain dehydrogenase/reductase SDR</fullName>
    </submittedName>
</protein>
<evidence type="ECO:0000313" key="1">
    <source>
        <dbReference type="EMBL" id="KAI9441992.1"/>
    </source>
</evidence>
<accession>A0ACC0TUA3</accession>
<comment type="caution">
    <text evidence="1">The sequence shown here is derived from an EMBL/GenBank/DDBJ whole genome shotgun (WGS) entry which is preliminary data.</text>
</comment>
<sequence>MSKDRTILITGAGSGFGEGTAIGLAKQGYSVIAGVHISPQVTALRNKASALGLQDKLRVEKLDILDACDVNIALTWDIDILFNNAGYGESGPLFEIPVDLLKKNFETNVFAPLALTQKVVAKFIREKKQGKVIFTSSMGGIVAPVGLAPYCVTKFALEGVAEALHNELKPFGIQVQTVNPGGYLTGFNERMGETALRWLDDNKNFTSRNTFLRQLDLLIGNDSGRLDPQEMIDAMIRIVPAGDGKYRNVVPKFIEDFLKDHQARTWEEII</sequence>
<reference evidence="1" key="1">
    <citation type="submission" date="2021-03" db="EMBL/GenBank/DDBJ databases">
        <title>Evolutionary priming and transition to the ectomycorrhizal habit in an iconic lineage of mushroom-forming fungi: is preadaptation a requirement?</title>
        <authorList>
            <consortium name="DOE Joint Genome Institute"/>
            <person name="Looney B.P."/>
            <person name="Miyauchi S."/>
            <person name="Morin E."/>
            <person name="Drula E."/>
            <person name="Courty P.E."/>
            <person name="Chicoki N."/>
            <person name="Fauchery L."/>
            <person name="Kohler A."/>
            <person name="Kuo A."/>
            <person name="LaButti K."/>
            <person name="Pangilinan J."/>
            <person name="Lipzen A."/>
            <person name="Riley R."/>
            <person name="Andreopoulos W."/>
            <person name="He G."/>
            <person name="Johnson J."/>
            <person name="Barry K.W."/>
            <person name="Grigoriev I.V."/>
            <person name="Nagy L."/>
            <person name="Hibbett D."/>
            <person name="Henrissat B."/>
            <person name="Matheny P.B."/>
            <person name="Labbe J."/>
            <person name="Martin A.F."/>
        </authorList>
    </citation>
    <scope>NUCLEOTIDE SEQUENCE</scope>
    <source>
        <strain evidence="1">BPL698</strain>
    </source>
</reference>
<proteinExistence type="predicted"/>
<gene>
    <name evidence="1" type="ORF">F5148DRAFT_988912</name>
</gene>
<dbReference type="EMBL" id="JAGFNK010000731">
    <property type="protein sequence ID" value="KAI9441992.1"/>
    <property type="molecule type" value="Genomic_DNA"/>
</dbReference>
<keyword evidence="2" id="KW-1185">Reference proteome</keyword>
<organism evidence="1 2">
    <name type="scientific">Russula earlei</name>
    <dbReference type="NCBI Taxonomy" id="71964"/>
    <lineage>
        <taxon>Eukaryota</taxon>
        <taxon>Fungi</taxon>
        <taxon>Dikarya</taxon>
        <taxon>Basidiomycota</taxon>
        <taxon>Agaricomycotina</taxon>
        <taxon>Agaricomycetes</taxon>
        <taxon>Russulales</taxon>
        <taxon>Russulaceae</taxon>
        <taxon>Russula</taxon>
    </lineage>
</organism>
<name>A0ACC0TUA3_9AGAM</name>